<evidence type="ECO:0000313" key="2">
    <source>
        <dbReference type="EMBL" id="KAF3546405.1"/>
    </source>
</evidence>
<dbReference type="Proteomes" id="UP000266723">
    <property type="component" value="Unassembled WGS sequence"/>
</dbReference>
<evidence type="ECO:0000313" key="3">
    <source>
        <dbReference type="Proteomes" id="UP000266723"/>
    </source>
</evidence>
<reference evidence="2 3" key="1">
    <citation type="journal article" date="2020" name="BMC Genomics">
        <title>Intraspecific diversification of the crop wild relative Brassica cretica Lam. using demographic model selection.</title>
        <authorList>
            <person name="Kioukis A."/>
            <person name="Michalopoulou V.A."/>
            <person name="Briers L."/>
            <person name="Pirintsos S."/>
            <person name="Studholme D.J."/>
            <person name="Pavlidis P."/>
            <person name="Sarris P.F."/>
        </authorList>
    </citation>
    <scope>NUCLEOTIDE SEQUENCE [LARGE SCALE GENOMIC DNA]</scope>
    <source>
        <strain evidence="3">cv. PFS-1207/04</strain>
    </source>
</reference>
<comment type="caution">
    <text evidence="2">The sequence shown here is derived from an EMBL/GenBank/DDBJ whole genome shotgun (WGS) entry which is preliminary data.</text>
</comment>
<organism evidence="2 3">
    <name type="scientific">Brassica cretica</name>
    <name type="common">Mustard</name>
    <dbReference type="NCBI Taxonomy" id="69181"/>
    <lineage>
        <taxon>Eukaryota</taxon>
        <taxon>Viridiplantae</taxon>
        <taxon>Streptophyta</taxon>
        <taxon>Embryophyta</taxon>
        <taxon>Tracheophyta</taxon>
        <taxon>Spermatophyta</taxon>
        <taxon>Magnoliopsida</taxon>
        <taxon>eudicotyledons</taxon>
        <taxon>Gunneridae</taxon>
        <taxon>Pentapetalae</taxon>
        <taxon>rosids</taxon>
        <taxon>malvids</taxon>
        <taxon>Brassicales</taxon>
        <taxon>Brassicaceae</taxon>
        <taxon>Brassiceae</taxon>
        <taxon>Brassica</taxon>
    </lineage>
</organism>
<protein>
    <submittedName>
        <fullName evidence="2">Uncharacterized protein</fullName>
    </submittedName>
</protein>
<sequence length="94" mass="11025">MPSTDTIRDNNFEINQTENLLRRRREAEEKLPETLEGREEKTKEEDESSIRLVEPFQTAKGISDVTLRRRTEKRDDLHVSCNRVQINSPTGNKQ</sequence>
<evidence type="ECO:0000256" key="1">
    <source>
        <dbReference type="SAM" id="MobiDB-lite"/>
    </source>
</evidence>
<proteinExistence type="predicted"/>
<keyword evidence="3" id="KW-1185">Reference proteome</keyword>
<dbReference type="EMBL" id="QGKV02000832">
    <property type="protein sequence ID" value="KAF3546405.1"/>
    <property type="molecule type" value="Genomic_DNA"/>
</dbReference>
<accession>A0ABQ7C3Z7</accession>
<name>A0ABQ7C3Z7_BRACR</name>
<feature type="region of interest" description="Disordered" evidence="1">
    <location>
        <begin position="1"/>
        <end position="52"/>
    </location>
</feature>
<feature type="compositionally biased region" description="Basic and acidic residues" evidence="1">
    <location>
        <begin position="25"/>
        <end position="44"/>
    </location>
</feature>
<gene>
    <name evidence="2" type="ORF">DY000_02010380</name>
</gene>
<feature type="compositionally biased region" description="Basic and acidic residues" evidence="1">
    <location>
        <begin position="1"/>
        <end position="11"/>
    </location>
</feature>